<dbReference type="InterPro" id="IPR000537">
    <property type="entry name" value="UbiA_prenyltransferase"/>
</dbReference>
<dbReference type="Gene3D" id="1.10.357.140">
    <property type="entry name" value="UbiA prenyltransferase"/>
    <property type="match status" value="1"/>
</dbReference>
<gene>
    <name evidence="6" type="ORF">GCM10022223_41980</name>
</gene>
<organism evidence="6 7">
    <name type="scientific">Kineosporia mesophila</name>
    <dbReference type="NCBI Taxonomy" id="566012"/>
    <lineage>
        <taxon>Bacteria</taxon>
        <taxon>Bacillati</taxon>
        <taxon>Actinomycetota</taxon>
        <taxon>Actinomycetes</taxon>
        <taxon>Kineosporiales</taxon>
        <taxon>Kineosporiaceae</taxon>
        <taxon>Kineosporia</taxon>
    </lineage>
</organism>
<keyword evidence="6" id="KW-0328">Glycosyltransferase</keyword>
<keyword evidence="4 5" id="KW-0472">Membrane</keyword>
<feature type="transmembrane region" description="Helical" evidence="5">
    <location>
        <begin position="163"/>
        <end position="181"/>
    </location>
</feature>
<sequence length="313" mass="33225">MSIPPPAGSVIQTPGAALVNTGPNARALVSLLRPQQWTKNLLIVAVPLVVAPQAVPGHGWALLTATTAFCLVSSLVYIVNDLYDADRDLLHPVKRHRPLPSGRVSRSQALVLLSALGATVCGGLAVATKSGTLRPATVGILVAYLTMNVLYSSRLKHLPLIDVFVVAAGFVLRSVAGSLAAGIDVNAWLNLCLYSACLFLFFGKRRHELASSSAGQSHRPALTNLSVPFLDHLLVLTMTLTLVGYSFFIWSSMAHPALTVALTYPFALFGVVRYLQLVLLEDSGGDPTDTLSRDRALLGTAAGWVLMLVVAAL</sequence>
<name>A0ABP6ZWL8_9ACTN</name>
<comment type="subcellular location">
    <subcellularLocation>
        <location evidence="1">Membrane</location>
        <topology evidence="1">Multi-pass membrane protein</topology>
    </subcellularLocation>
</comment>
<comment type="caution">
    <text evidence="6">The sequence shown here is derived from an EMBL/GenBank/DDBJ whole genome shotgun (WGS) entry which is preliminary data.</text>
</comment>
<dbReference type="InterPro" id="IPR044878">
    <property type="entry name" value="UbiA_sf"/>
</dbReference>
<keyword evidence="2 5" id="KW-0812">Transmembrane</keyword>
<feature type="transmembrane region" description="Helical" evidence="5">
    <location>
        <begin position="229"/>
        <end position="250"/>
    </location>
</feature>
<feature type="transmembrane region" description="Helical" evidence="5">
    <location>
        <begin position="104"/>
        <end position="127"/>
    </location>
</feature>
<feature type="transmembrane region" description="Helical" evidence="5">
    <location>
        <begin position="61"/>
        <end position="83"/>
    </location>
</feature>
<keyword evidence="6" id="KW-0808">Transferase</keyword>
<feature type="transmembrane region" description="Helical" evidence="5">
    <location>
        <begin position="296"/>
        <end position="312"/>
    </location>
</feature>
<feature type="transmembrane region" description="Helical" evidence="5">
    <location>
        <begin position="133"/>
        <end position="151"/>
    </location>
</feature>
<dbReference type="CDD" id="cd13963">
    <property type="entry name" value="PT_UbiA_2"/>
    <property type="match status" value="1"/>
</dbReference>
<evidence type="ECO:0000256" key="2">
    <source>
        <dbReference type="ARBA" id="ARBA00022692"/>
    </source>
</evidence>
<accession>A0ABP6ZWL8</accession>
<feature type="transmembrane region" description="Helical" evidence="5">
    <location>
        <begin position="256"/>
        <end position="275"/>
    </location>
</feature>
<evidence type="ECO:0000256" key="3">
    <source>
        <dbReference type="ARBA" id="ARBA00022989"/>
    </source>
</evidence>
<dbReference type="Proteomes" id="UP001501074">
    <property type="component" value="Unassembled WGS sequence"/>
</dbReference>
<evidence type="ECO:0000256" key="5">
    <source>
        <dbReference type="SAM" id="Phobius"/>
    </source>
</evidence>
<dbReference type="PANTHER" id="PTHR42723:SF1">
    <property type="entry name" value="CHLOROPHYLL SYNTHASE, CHLOROPLASTIC"/>
    <property type="match status" value="1"/>
</dbReference>
<proteinExistence type="predicted"/>
<dbReference type="GO" id="GO:0016757">
    <property type="term" value="F:glycosyltransferase activity"/>
    <property type="evidence" value="ECO:0007669"/>
    <property type="project" value="UniProtKB-KW"/>
</dbReference>
<dbReference type="RefSeq" id="WP_231489315.1">
    <property type="nucleotide sequence ID" value="NZ_BAAAZO010000007.1"/>
</dbReference>
<evidence type="ECO:0000256" key="4">
    <source>
        <dbReference type="ARBA" id="ARBA00023136"/>
    </source>
</evidence>
<dbReference type="Pfam" id="PF01040">
    <property type="entry name" value="UbiA"/>
    <property type="match status" value="1"/>
</dbReference>
<keyword evidence="7" id="KW-1185">Reference proteome</keyword>
<dbReference type="EMBL" id="BAAAZO010000007">
    <property type="protein sequence ID" value="GAA3620707.1"/>
    <property type="molecule type" value="Genomic_DNA"/>
</dbReference>
<evidence type="ECO:0000313" key="6">
    <source>
        <dbReference type="EMBL" id="GAA3620707.1"/>
    </source>
</evidence>
<evidence type="ECO:0000313" key="7">
    <source>
        <dbReference type="Proteomes" id="UP001501074"/>
    </source>
</evidence>
<keyword evidence="3 5" id="KW-1133">Transmembrane helix</keyword>
<dbReference type="PANTHER" id="PTHR42723">
    <property type="entry name" value="CHLOROPHYLL SYNTHASE"/>
    <property type="match status" value="1"/>
</dbReference>
<dbReference type="InterPro" id="IPR050475">
    <property type="entry name" value="Prenyltransferase_related"/>
</dbReference>
<protein>
    <submittedName>
        <fullName evidence="6">Decaprenyl-phosphate phosphoribosyltransferase</fullName>
    </submittedName>
</protein>
<reference evidence="7" key="1">
    <citation type="journal article" date="2019" name="Int. J. Syst. Evol. Microbiol.">
        <title>The Global Catalogue of Microorganisms (GCM) 10K type strain sequencing project: providing services to taxonomists for standard genome sequencing and annotation.</title>
        <authorList>
            <consortium name="The Broad Institute Genomics Platform"/>
            <consortium name="The Broad Institute Genome Sequencing Center for Infectious Disease"/>
            <person name="Wu L."/>
            <person name="Ma J."/>
        </authorList>
    </citation>
    <scope>NUCLEOTIDE SEQUENCE [LARGE SCALE GENOMIC DNA]</scope>
    <source>
        <strain evidence="7">JCM 16902</strain>
    </source>
</reference>
<evidence type="ECO:0000256" key="1">
    <source>
        <dbReference type="ARBA" id="ARBA00004141"/>
    </source>
</evidence>